<feature type="transmembrane region" description="Helical" evidence="1">
    <location>
        <begin position="7"/>
        <end position="24"/>
    </location>
</feature>
<dbReference type="RefSeq" id="WP_191703273.1">
    <property type="nucleotide sequence ID" value="NZ_JACSPW010000004.1"/>
</dbReference>
<evidence type="ECO:0000313" key="2">
    <source>
        <dbReference type="EMBL" id="MBD8032682.1"/>
    </source>
</evidence>
<dbReference type="Proteomes" id="UP000600565">
    <property type="component" value="Unassembled WGS sequence"/>
</dbReference>
<keyword evidence="3" id="KW-1185">Reference proteome</keyword>
<dbReference type="EMBL" id="JACSPW010000004">
    <property type="protein sequence ID" value="MBD8032682.1"/>
    <property type="molecule type" value="Genomic_DNA"/>
</dbReference>
<proteinExistence type="predicted"/>
<accession>A0ABR8XL63</accession>
<evidence type="ECO:0000256" key="1">
    <source>
        <dbReference type="SAM" id="Phobius"/>
    </source>
</evidence>
<sequence>MSVKDFFAGIFFIALAGYFTYVLVDNMSLLFIESTTVWQYFVAFFRVALIIFLFNLGLSLMKRFFTGGKATKNGNAR</sequence>
<organism evidence="2 3">
    <name type="scientific">Solibacillus merdavium</name>
    <dbReference type="NCBI Taxonomy" id="2762218"/>
    <lineage>
        <taxon>Bacteria</taxon>
        <taxon>Bacillati</taxon>
        <taxon>Bacillota</taxon>
        <taxon>Bacilli</taxon>
        <taxon>Bacillales</taxon>
        <taxon>Caryophanaceae</taxon>
        <taxon>Solibacillus</taxon>
    </lineage>
</organism>
<keyword evidence="1" id="KW-0472">Membrane</keyword>
<keyword evidence="1" id="KW-1133">Transmembrane helix</keyword>
<gene>
    <name evidence="2" type="ORF">H9632_06345</name>
</gene>
<name>A0ABR8XL63_9BACL</name>
<reference evidence="2 3" key="1">
    <citation type="submission" date="2020-08" db="EMBL/GenBank/DDBJ databases">
        <title>A Genomic Blueprint of the Chicken Gut Microbiome.</title>
        <authorList>
            <person name="Gilroy R."/>
            <person name="Ravi A."/>
            <person name="Getino M."/>
            <person name="Pursley I."/>
            <person name="Horton D.L."/>
            <person name="Alikhan N.-F."/>
            <person name="Baker D."/>
            <person name="Gharbi K."/>
            <person name="Hall N."/>
            <person name="Watson M."/>
            <person name="Adriaenssens E.M."/>
            <person name="Foster-Nyarko E."/>
            <person name="Jarju S."/>
            <person name="Secka A."/>
            <person name="Antonio M."/>
            <person name="Oren A."/>
            <person name="Chaudhuri R."/>
            <person name="La Ragione R.M."/>
            <person name="Hildebrand F."/>
            <person name="Pallen M.J."/>
        </authorList>
    </citation>
    <scope>NUCLEOTIDE SEQUENCE [LARGE SCALE GENOMIC DNA]</scope>
    <source>
        <strain evidence="2 3">Sa1YVA6</strain>
    </source>
</reference>
<evidence type="ECO:0000313" key="3">
    <source>
        <dbReference type="Proteomes" id="UP000600565"/>
    </source>
</evidence>
<feature type="transmembrane region" description="Helical" evidence="1">
    <location>
        <begin position="36"/>
        <end position="58"/>
    </location>
</feature>
<comment type="caution">
    <text evidence="2">The sequence shown here is derived from an EMBL/GenBank/DDBJ whole genome shotgun (WGS) entry which is preliminary data.</text>
</comment>
<keyword evidence="1" id="KW-0812">Transmembrane</keyword>
<protein>
    <submittedName>
        <fullName evidence="2">Sulfate permease</fullName>
    </submittedName>
</protein>